<organism evidence="2 3">
    <name type="scientific">Durusdinium trenchii</name>
    <dbReference type="NCBI Taxonomy" id="1381693"/>
    <lineage>
        <taxon>Eukaryota</taxon>
        <taxon>Sar</taxon>
        <taxon>Alveolata</taxon>
        <taxon>Dinophyceae</taxon>
        <taxon>Suessiales</taxon>
        <taxon>Symbiodiniaceae</taxon>
        <taxon>Durusdinium</taxon>
    </lineage>
</organism>
<evidence type="ECO:0000313" key="3">
    <source>
        <dbReference type="Proteomes" id="UP001642484"/>
    </source>
</evidence>
<dbReference type="Gene3D" id="3.90.75.20">
    <property type="match status" value="2"/>
</dbReference>
<feature type="domain" description="HNH nuclease" evidence="1">
    <location>
        <begin position="76"/>
        <end position="126"/>
    </location>
</feature>
<keyword evidence="3" id="KW-1185">Reference proteome</keyword>
<comment type="caution">
    <text evidence="2">The sequence shown here is derived from an EMBL/GenBank/DDBJ whole genome shotgun (WGS) entry which is preliminary data.</text>
</comment>
<protein>
    <recommendedName>
        <fullName evidence="1">HNH nuclease domain-containing protein</fullName>
    </recommendedName>
</protein>
<dbReference type="Pfam" id="PF13392">
    <property type="entry name" value="HNH_3"/>
    <property type="match status" value="2"/>
</dbReference>
<name>A0ABP0JA59_9DINO</name>
<proteinExistence type="predicted"/>
<sequence length="402" mass="45106">MTFASRAISRRTWQELLGSRNFAIFYSWRCTSSGPIQQCAVEDCWQVSSHGRVCNTRGAISYGYLRSTGYCTVKMSGNYFCVHRLVAFAFLGPPPDDLTWQVHHRDGDKANNHLDNLEYVTPSQNIAASYASQTRRCGGARQSLPVMWRAVESQSWNISPSMTQAAVELGISRHSVANGCRQGKAVKGNEFQLAVNSERGALEGEDWQQMYDPMSGLKVRGRMVSSLGRIKSKNGLISWGCLEKSGYYRTCITLNSDKRVELVHRLVAFAFLGPPPSQCRVYVNHKDLDKGNNSAENLEYVTQSENMAHFYLNTGIRNRIRGRPVESRLKNSKEWTKHSSIRGVAAAFGISTKSISRCLNRHQASACGYEFRLATPDILSGEEWRCIDLPALLQEKATRKGR</sequence>
<dbReference type="EMBL" id="CAXAMN010004858">
    <property type="protein sequence ID" value="CAK9011276.1"/>
    <property type="molecule type" value="Genomic_DNA"/>
</dbReference>
<dbReference type="InterPro" id="IPR003615">
    <property type="entry name" value="HNH_nuc"/>
</dbReference>
<reference evidence="2 3" key="1">
    <citation type="submission" date="2024-02" db="EMBL/GenBank/DDBJ databases">
        <authorList>
            <person name="Chen Y."/>
            <person name="Shah S."/>
            <person name="Dougan E. K."/>
            <person name="Thang M."/>
            <person name="Chan C."/>
        </authorList>
    </citation>
    <scope>NUCLEOTIDE SEQUENCE [LARGE SCALE GENOMIC DNA]</scope>
</reference>
<dbReference type="Proteomes" id="UP001642484">
    <property type="component" value="Unassembled WGS sequence"/>
</dbReference>
<dbReference type="InterPro" id="IPR044925">
    <property type="entry name" value="His-Me_finger_sf"/>
</dbReference>
<evidence type="ECO:0000259" key="1">
    <source>
        <dbReference type="SMART" id="SM00507"/>
    </source>
</evidence>
<dbReference type="SUPFAM" id="SSF54060">
    <property type="entry name" value="His-Me finger endonucleases"/>
    <property type="match status" value="2"/>
</dbReference>
<gene>
    <name evidence="2" type="ORF">CCMP2556_LOCUS10389</name>
</gene>
<feature type="domain" description="HNH nuclease" evidence="1">
    <location>
        <begin position="257"/>
        <end position="307"/>
    </location>
</feature>
<accession>A0ABP0JA59</accession>
<evidence type="ECO:0000313" key="2">
    <source>
        <dbReference type="EMBL" id="CAK9011276.1"/>
    </source>
</evidence>
<dbReference type="SMART" id="SM00507">
    <property type="entry name" value="HNHc"/>
    <property type="match status" value="2"/>
</dbReference>